<name>A0AAE1B572_9GAST</name>
<organism evidence="1 2">
    <name type="scientific">Elysia crispata</name>
    <name type="common">lettuce slug</name>
    <dbReference type="NCBI Taxonomy" id="231223"/>
    <lineage>
        <taxon>Eukaryota</taxon>
        <taxon>Metazoa</taxon>
        <taxon>Spiralia</taxon>
        <taxon>Lophotrochozoa</taxon>
        <taxon>Mollusca</taxon>
        <taxon>Gastropoda</taxon>
        <taxon>Heterobranchia</taxon>
        <taxon>Euthyneura</taxon>
        <taxon>Panpulmonata</taxon>
        <taxon>Sacoglossa</taxon>
        <taxon>Placobranchoidea</taxon>
        <taxon>Plakobranchidae</taxon>
        <taxon>Elysia</taxon>
    </lineage>
</organism>
<sequence length="159" mass="18052">MAGTKQLGIFTKTGMSNILCASFCCLNSQCDLYHFNTVNSVCATFEKPSSFRLAADLLSDPDWSTGYIHDISSQDTDIWTLVFRAQSRVGVSVYDTWTDTSLEHDNPLPEDFPRACLRLTDYAQCDRHFRSHSLNNWRNIQEVGSILVILLDIFFNVVN</sequence>
<reference evidence="1" key="1">
    <citation type="journal article" date="2023" name="G3 (Bethesda)">
        <title>A reference genome for the long-term kleptoplast-retaining sea slug Elysia crispata morphotype clarki.</title>
        <authorList>
            <person name="Eastman K.E."/>
            <person name="Pendleton A.L."/>
            <person name="Shaikh M.A."/>
            <person name="Suttiyut T."/>
            <person name="Ogas R."/>
            <person name="Tomko P."/>
            <person name="Gavelis G."/>
            <person name="Widhalm J.R."/>
            <person name="Wisecaver J.H."/>
        </authorList>
    </citation>
    <scope>NUCLEOTIDE SEQUENCE</scope>
    <source>
        <strain evidence="1">ECLA1</strain>
    </source>
</reference>
<comment type="caution">
    <text evidence="1">The sequence shown here is derived from an EMBL/GenBank/DDBJ whole genome shotgun (WGS) entry which is preliminary data.</text>
</comment>
<evidence type="ECO:0000313" key="2">
    <source>
        <dbReference type="Proteomes" id="UP001283361"/>
    </source>
</evidence>
<dbReference type="Proteomes" id="UP001283361">
    <property type="component" value="Unassembled WGS sequence"/>
</dbReference>
<dbReference type="EMBL" id="JAWDGP010000543">
    <property type="protein sequence ID" value="KAK3799728.1"/>
    <property type="molecule type" value="Genomic_DNA"/>
</dbReference>
<proteinExistence type="predicted"/>
<gene>
    <name evidence="1" type="ORF">RRG08_017429</name>
</gene>
<protein>
    <submittedName>
        <fullName evidence="1">Uncharacterized protein</fullName>
    </submittedName>
</protein>
<keyword evidence="2" id="KW-1185">Reference proteome</keyword>
<evidence type="ECO:0000313" key="1">
    <source>
        <dbReference type="EMBL" id="KAK3799728.1"/>
    </source>
</evidence>
<dbReference type="AlphaFoldDB" id="A0AAE1B572"/>
<accession>A0AAE1B572</accession>